<gene>
    <name evidence="2" type="ORF">ESV85_10385</name>
</gene>
<dbReference type="EMBL" id="VORW01000005">
    <property type="protein sequence ID" value="TXE11330.1"/>
    <property type="molecule type" value="Genomic_DNA"/>
</dbReference>
<dbReference type="InterPro" id="IPR016181">
    <property type="entry name" value="Acyl_CoA_acyltransferase"/>
</dbReference>
<evidence type="ECO:0000313" key="2">
    <source>
        <dbReference type="EMBL" id="TXE11330.1"/>
    </source>
</evidence>
<keyword evidence="2" id="KW-0808">Transferase</keyword>
<dbReference type="CDD" id="cd04301">
    <property type="entry name" value="NAT_SF"/>
    <property type="match status" value="1"/>
</dbReference>
<dbReference type="Pfam" id="PF00583">
    <property type="entry name" value="Acetyltransf_1"/>
    <property type="match status" value="1"/>
</dbReference>
<evidence type="ECO:0000259" key="1">
    <source>
        <dbReference type="Pfam" id="PF00583"/>
    </source>
</evidence>
<accession>A0A5C7ARN7</accession>
<name>A0A5C7ARN7_9BACT</name>
<protein>
    <submittedName>
        <fullName evidence="2">GNAT family N-acetyltransferase</fullName>
    </submittedName>
</protein>
<dbReference type="Gene3D" id="3.40.630.30">
    <property type="match status" value="1"/>
</dbReference>
<dbReference type="OrthoDB" id="9812988at2"/>
<dbReference type="RefSeq" id="WP_146917640.1">
    <property type="nucleotide sequence ID" value="NZ_CAXBIU010000027.1"/>
</dbReference>
<dbReference type="InterPro" id="IPR000182">
    <property type="entry name" value="GNAT_dom"/>
</dbReference>
<proteinExistence type="predicted"/>
<dbReference type="GO" id="GO:0016747">
    <property type="term" value="F:acyltransferase activity, transferring groups other than amino-acyl groups"/>
    <property type="evidence" value="ECO:0007669"/>
    <property type="project" value="InterPro"/>
</dbReference>
<dbReference type="Proteomes" id="UP000321935">
    <property type="component" value="Unassembled WGS sequence"/>
</dbReference>
<dbReference type="AlphaFoldDB" id="A0A5C7ARN7"/>
<organism evidence="2 3">
    <name type="scientific">Algoriphagus aquimarinus</name>
    <dbReference type="NCBI Taxonomy" id="237018"/>
    <lineage>
        <taxon>Bacteria</taxon>
        <taxon>Pseudomonadati</taxon>
        <taxon>Bacteroidota</taxon>
        <taxon>Cytophagia</taxon>
        <taxon>Cytophagales</taxon>
        <taxon>Cyclobacteriaceae</taxon>
        <taxon>Algoriphagus</taxon>
    </lineage>
</organism>
<comment type="caution">
    <text evidence="2">The sequence shown here is derived from an EMBL/GenBank/DDBJ whole genome shotgun (WGS) entry which is preliminary data.</text>
</comment>
<reference evidence="2 3" key="1">
    <citation type="submission" date="2019-08" db="EMBL/GenBank/DDBJ databases">
        <title>Genomes sequence of Algoriphagus aquimarinus ACAM450.</title>
        <authorList>
            <person name="Bowman J.P."/>
        </authorList>
    </citation>
    <scope>NUCLEOTIDE SEQUENCE [LARGE SCALE GENOMIC DNA]</scope>
    <source>
        <strain evidence="2 3">ACAM 450</strain>
    </source>
</reference>
<dbReference type="SUPFAM" id="SSF55729">
    <property type="entry name" value="Acyl-CoA N-acyltransferases (Nat)"/>
    <property type="match status" value="1"/>
</dbReference>
<sequence length="227" mass="25864">MDNISFQIIVANASHKDYSTQITDEMENSAKARGTGIAKRSPAYVETKMEEGKAVIALTSDGKWAGFCYIEAWGHGKYVANSGLIVSPEYRKYGLARKIKNEVFKLSRLKYPDSNIFGLTTGAAVMKINSELGYIPVSYSDLTDDNEFWKGCQSCVNYEILMSKNRQNCLCTAMLYDPNSKRNHTQELALRDDFKKDLKLFDRWVRLKKYVMLKLNKSKDTLTSIFL</sequence>
<feature type="domain" description="N-acetyltransferase" evidence="1">
    <location>
        <begin position="44"/>
        <end position="105"/>
    </location>
</feature>
<evidence type="ECO:0000313" key="3">
    <source>
        <dbReference type="Proteomes" id="UP000321935"/>
    </source>
</evidence>